<proteinExistence type="predicted"/>
<dbReference type="InParanoid" id="M7Y2U2"/>
<keyword evidence="1" id="KW-0812">Transmembrane</keyword>
<feature type="transmembrane region" description="Helical" evidence="1">
    <location>
        <begin position="36"/>
        <end position="59"/>
    </location>
</feature>
<dbReference type="Proteomes" id="UP000010953">
    <property type="component" value="Unassembled WGS sequence"/>
</dbReference>
<keyword evidence="3" id="KW-1185">Reference proteome</keyword>
<gene>
    <name evidence="2" type="ORF">C943_02191</name>
</gene>
<organism evidence="2 3">
    <name type="scientific">Mariniradius saccharolyticus AK6</name>
    <dbReference type="NCBI Taxonomy" id="1239962"/>
    <lineage>
        <taxon>Bacteria</taxon>
        <taxon>Pseudomonadati</taxon>
        <taxon>Bacteroidota</taxon>
        <taxon>Cytophagia</taxon>
        <taxon>Cytophagales</taxon>
        <taxon>Cyclobacteriaceae</taxon>
        <taxon>Mariniradius</taxon>
    </lineage>
</organism>
<keyword evidence="1" id="KW-0472">Membrane</keyword>
<evidence type="ECO:0000313" key="3">
    <source>
        <dbReference type="Proteomes" id="UP000010953"/>
    </source>
</evidence>
<dbReference type="EMBL" id="AMZY02000019">
    <property type="protein sequence ID" value="EMS31536.1"/>
    <property type="molecule type" value="Genomic_DNA"/>
</dbReference>
<sequence>MKQNPYLGPKRNKDAQKIQLNEGILHRIAQKDRTKIFRLFVFLGLGLFLFVCLLALSVLL</sequence>
<reference evidence="2" key="1">
    <citation type="submission" date="2013-01" db="EMBL/GenBank/DDBJ databases">
        <title>Genome assembly of Mariniradius saccharolyticus AK6.</title>
        <authorList>
            <person name="Vaidya B."/>
            <person name="Khatri I."/>
            <person name="Tanuku N.R.S."/>
            <person name="Subramanian S."/>
            <person name="Pinnaka A."/>
        </authorList>
    </citation>
    <scope>NUCLEOTIDE SEQUENCE [LARGE SCALE GENOMIC DNA]</scope>
    <source>
        <strain evidence="2">AK6</strain>
    </source>
</reference>
<comment type="caution">
    <text evidence="2">The sequence shown here is derived from an EMBL/GenBank/DDBJ whole genome shotgun (WGS) entry which is preliminary data.</text>
</comment>
<dbReference type="STRING" id="1239962.C943_02191"/>
<protein>
    <submittedName>
        <fullName evidence="2">Uncharacterized protein</fullName>
    </submittedName>
</protein>
<dbReference type="AlphaFoldDB" id="M7Y2U2"/>
<keyword evidence="1" id="KW-1133">Transmembrane helix</keyword>
<accession>M7Y2U2</accession>
<evidence type="ECO:0000256" key="1">
    <source>
        <dbReference type="SAM" id="Phobius"/>
    </source>
</evidence>
<name>M7Y2U2_9BACT</name>
<evidence type="ECO:0000313" key="2">
    <source>
        <dbReference type="EMBL" id="EMS31536.1"/>
    </source>
</evidence>